<sequence length="57" mass="6684">MLSNSDPRQENPQNTFFDGLYAGFHIQRISIFRSICSIAEKREAVNELLILVFRKRI</sequence>
<dbReference type="Proteomes" id="UP000093197">
    <property type="component" value="Unassembled WGS sequence"/>
</dbReference>
<dbReference type="RefSeq" id="WP_196245881.1">
    <property type="nucleotide sequence ID" value="NZ_LIDT01000013.1"/>
</dbReference>
<proteinExistence type="predicted"/>
<dbReference type="AlphaFoldDB" id="A0A853PX85"/>
<dbReference type="InterPro" id="IPR029063">
    <property type="entry name" value="SAM-dependent_MTases_sf"/>
</dbReference>
<comment type="caution">
    <text evidence="1">The sequence shown here is derived from an EMBL/GenBank/DDBJ whole genome shotgun (WGS) entry which is preliminary data.</text>
</comment>
<name>A0A853PX85_BACFG</name>
<evidence type="ECO:0000313" key="1">
    <source>
        <dbReference type="EMBL" id="OCR33865.1"/>
    </source>
</evidence>
<protein>
    <submittedName>
        <fullName evidence="1">Uncharacterized protein</fullName>
    </submittedName>
</protein>
<organism evidence="1 2">
    <name type="scientific">Bacteroides fragilis</name>
    <dbReference type="NCBI Taxonomy" id="817"/>
    <lineage>
        <taxon>Bacteria</taxon>
        <taxon>Pseudomonadati</taxon>
        <taxon>Bacteroidota</taxon>
        <taxon>Bacteroidia</taxon>
        <taxon>Bacteroidales</taxon>
        <taxon>Bacteroidaceae</taxon>
        <taxon>Bacteroides</taxon>
    </lineage>
</organism>
<dbReference type="EMBL" id="LIDT01000013">
    <property type="protein sequence ID" value="OCR33865.1"/>
    <property type="molecule type" value="Genomic_DNA"/>
</dbReference>
<accession>A0A853PX85</accession>
<evidence type="ECO:0000313" key="2">
    <source>
        <dbReference type="Proteomes" id="UP000093197"/>
    </source>
</evidence>
<dbReference type="Gene3D" id="3.40.50.150">
    <property type="entry name" value="Vaccinia Virus protein VP39"/>
    <property type="match status" value="1"/>
</dbReference>
<gene>
    <name evidence="1" type="ORF">AC094_12720</name>
</gene>
<reference evidence="1 2" key="1">
    <citation type="journal article" date="2016" name="PLoS ONE">
        <title>Genomic Diversity of Enterotoxigenic Strains of Bacteroides fragilis.</title>
        <authorList>
            <person name="Pierce J.V."/>
            <person name="Bernstein H.D."/>
        </authorList>
    </citation>
    <scope>NUCLEOTIDE SEQUENCE [LARGE SCALE GENOMIC DNA]</scope>
    <source>
        <strain evidence="1 2">20793-3</strain>
    </source>
</reference>